<dbReference type="Pfam" id="PF00903">
    <property type="entry name" value="Glyoxalase"/>
    <property type="match status" value="2"/>
</dbReference>
<sequence length="333" mass="37243">MASSHDYNPGPQIAHAGGINLGTPDLERSLWFYRDLLGMEVVAQSDGVAYLRGYQELVHHSLVLTQQAEAKVNTYSFRVKRPEDVELFHQQLTAAEVETVELPAGHETGRGTAIRFLIPGGEHPIELYYDIDKPLAPPELRSKLPTNSSRRRGWGVRRLDHLNVQTSPSTVNQAEGWLREALGFKRREFVMVPQAPQTVMASWLSVTHQSHDIAIGISPDETNGRFHHVAFNIENYSDILRITDEIKDLDIEFGHGPGKHGIGQAMYLYIHDPGSGHRVELYSGGYDIMDPDFAEIEWKLPAVEWGQTWYGNLLDVGPGAKFLETMPSAGLKA</sequence>
<dbReference type="Gene3D" id="3.10.180.10">
    <property type="entry name" value="2,3-Dihydroxybiphenyl 1,2-Dioxygenase, domain 1"/>
    <property type="match status" value="2"/>
</dbReference>
<dbReference type="InterPro" id="IPR004360">
    <property type="entry name" value="Glyas_Fos-R_dOase_dom"/>
</dbReference>
<reference evidence="2 3" key="1">
    <citation type="submission" date="2024-10" db="EMBL/GenBank/DDBJ databases">
        <title>The Natural Products Discovery Center: Release of the First 8490 Sequenced Strains for Exploring Actinobacteria Biosynthetic Diversity.</title>
        <authorList>
            <person name="Kalkreuter E."/>
            <person name="Kautsar S.A."/>
            <person name="Yang D."/>
            <person name="Bader C.D."/>
            <person name="Teijaro C.N."/>
            <person name="Fluegel L."/>
            <person name="Davis C.M."/>
            <person name="Simpson J.R."/>
            <person name="Lauterbach L."/>
            <person name="Steele A.D."/>
            <person name="Gui C."/>
            <person name="Meng S."/>
            <person name="Li G."/>
            <person name="Viehrig K."/>
            <person name="Ye F."/>
            <person name="Su P."/>
            <person name="Kiefer A.F."/>
            <person name="Nichols A."/>
            <person name="Cepeda A.J."/>
            <person name="Yan W."/>
            <person name="Fan B."/>
            <person name="Jiang Y."/>
            <person name="Adhikari A."/>
            <person name="Zheng C.-J."/>
            <person name="Schuster L."/>
            <person name="Cowan T.M."/>
            <person name="Smanski M.J."/>
            <person name="Chevrette M.G."/>
            <person name="De Carvalho L.P.S."/>
            <person name="Shen B."/>
        </authorList>
    </citation>
    <scope>NUCLEOTIDE SEQUENCE [LARGE SCALE GENOMIC DNA]</scope>
    <source>
        <strain evidence="2 3">NPDC002593</strain>
    </source>
</reference>
<protein>
    <submittedName>
        <fullName evidence="2">VOC family protein</fullName>
    </submittedName>
</protein>
<evidence type="ECO:0000313" key="3">
    <source>
        <dbReference type="Proteomes" id="UP001601992"/>
    </source>
</evidence>
<feature type="domain" description="VOC" evidence="1">
    <location>
        <begin position="158"/>
        <end position="284"/>
    </location>
</feature>
<keyword evidence="3" id="KW-1185">Reference proteome</keyword>
<evidence type="ECO:0000259" key="1">
    <source>
        <dbReference type="PROSITE" id="PS51819"/>
    </source>
</evidence>
<dbReference type="RefSeq" id="WP_040825328.1">
    <property type="nucleotide sequence ID" value="NZ_JBIAQY010000002.1"/>
</dbReference>
<dbReference type="SUPFAM" id="SSF54593">
    <property type="entry name" value="Glyoxalase/Bleomycin resistance protein/Dihydroxybiphenyl dioxygenase"/>
    <property type="match status" value="1"/>
</dbReference>
<gene>
    <name evidence="2" type="ORF">ACFYXQ_06890</name>
</gene>
<dbReference type="InterPro" id="IPR037523">
    <property type="entry name" value="VOC_core"/>
</dbReference>
<name>A0ABW6RVE9_9NOCA</name>
<dbReference type="PROSITE" id="PS51819">
    <property type="entry name" value="VOC"/>
    <property type="match status" value="2"/>
</dbReference>
<dbReference type="EMBL" id="JBIAQY010000002">
    <property type="protein sequence ID" value="MFF3567494.1"/>
    <property type="molecule type" value="Genomic_DNA"/>
</dbReference>
<comment type="caution">
    <text evidence="2">The sequence shown here is derived from an EMBL/GenBank/DDBJ whole genome shotgun (WGS) entry which is preliminary data.</text>
</comment>
<proteinExistence type="predicted"/>
<evidence type="ECO:0000313" key="2">
    <source>
        <dbReference type="EMBL" id="MFF3567494.1"/>
    </source>
</evidence>
<dbReference type="InterPro" id="IPR029068">
    <property type="entry name" value="Glyas_Bleomycin-R_OHBP_Dase"/>
</dbReference>
<feature type="domain" description="VOC" evidence="1">
    <location>
        <begin position="12"/>
        <end position="130"/>
    </location>
</feature>
<accession>A0ABW6RVE9</accession>
<organism evidence="2 3">
    <name type="scientific">Nocardia jiangxiensis</name>
    <dbReference type="NCBI Taxonomy" id="282685"/>
    <lineage>
        <taxon>Bacteria</taxon>
        <taxon>Bacillati</taxon>
        <taxon>Actinomycetota</taxon>
        <taxon>Actinomycetes</taxon>
        <taxon>Mycobacteriales</taxon>
        <taxon>Nocardiaceae</taxon>
        <taxon>Nocardia</taxon>
    </lineage>
</organism>
<dbReference type="Proteomes" id="UP001601992">
    <property type="component" value="Unassembled WGS sequence"/>
</dbReference>